<organism evidence="1 2">
    <name type="scientific">Trypanosoma theileri</name>
    <dbReference type="NCBI Taxonomy" id="67003"/>
    <lineage>
        <taxon>Eukaryota</taxon>
        <taxon>Discoba</taxon>
        <taxon>Euglenozoa</taxon>
        <taxon>Kinetoplastea</taxon>
        <taxon>Metakinetoplastina</taxon>
        <taxon>Trypanosomatida</taxon>
        <taxon>Trypanosomatidae</taxon>
        <taxon>Trypanosoma</taxon>
    </lineage>
</organism>
<protein>
    <submittedName>
        <fullName evidence="1">Uncharacterized protein</fullName>
    </submittedName>
</protein>
<evidence type="ECO:0000313" key="2">
    <source>
        <dbReference type="Proteomes" id="UP000192257"/>
    </source>
</evidence>
<dbReference type="GeneID" id="39990713"/>
<name>A0A1X0NHM4_9TRYP</name>
<reference evidence="1 2" key="1">
    <citation type="submission" date="2017-03" db="EMBL/GenBank/DDBJ databases">
        <title>An alternative strategy for trypanosome survival in the mammalian bloodstream revealed through genome and transcriptome analysis of the ubiquitous bovine parasite Trypanosoma (Megatrypanum) theileri.</title>
        <authorList>
            <person name="Kelly S."/>
            <person name="Ivens A."/>
            <person name="Mott A."/>
            <person name="O'Neill E."/>
            <person name="Emms D."/>
            <person name="Macleod O."/>
            <person name="Voorheis P."/>
            <person name="Matthews J."/>
            <person name="Matthews K."/>
            <person name="Carrington M."/>
        </authorList>
    </citation>
    <scope>NUCLEOTIDE SEQUENCE [LARGE SCALE GENOMIC DNA]</scope>
    <source>
        <strain evidence="1">Edinburgh</strain>
    </source>
</reference>
<evidence type="ECO:0000313" key="1">
    <source>
        <dbReference type="EMBL" id="ORC83669.1"/>
    </source>
</evidence>
<comment type="caution">
    <text evidence="1">The sequence shown here is derived from an EMBL/GenBank/DDBJ whole genome shotgun (WGS) entry which is preliminary data.</text>
</comment>
<feature type="non-terminal residue" evidence="1">
    <location>
        <position position="210"/>
    </location>
</feature>
<dbReference type="RefSeq" id="XP_028877735.1">
    <property type="nucleotide sequence ID" value="XM_029030933.1"/>
</dbReference>
<dbReference type="Proteomes" id="UP000192257">
    <property type="component" value="Unassembled WGS sequence"/>
</dbReference>
<dbReference type="AlphaFoldDB" id="A0A1X0NHM4"/>
<proteinExistence type="predicted"/>
<dbReference type="VEuPathDB" id="TriTrypDB:TM35_000601000"/>
<accession>A0A1X0NHM4</accession>
<gene>
    <name evidence="1" type="ORF">TM35_000601000</name>
</gene>
<sequence>MNTESELEAKYSDAVKRWEAAKEATVASRVEKDEKEGLANEKPWGTRESYLAWADGWKARIEWVENSEQEYSAEHKMYEAAVNLMIHEHGADSKEVQIAVERRELTSTKVFVWYSLSPYWTTWAKLNDKASMLYNQLNAKGCVAVADELGRRKDEFHDRINTESNGEALCKALNAAVKALDKWEKQNDCTAWDEAKSKYDAELKKWKEFQ</sequence>
<keyword evidence="2" id="KW-1185">Reference proteome</keyword>
<dbReference type="EMBL" id="NBCO01000060">
    <property type="protein sequence ID" value="ORC83669.1"/>
    <property type="molecule type" value="Genomic_DNA"/>
</dbReference>